<evidence type="ECO:0000259" key="1">
    <source>
        <dbReference type="PROSITE" id="PS50104"/>
    </source>
</evidence>
<dbReference type="InterPro" id="IPR000157">
    <property type="entry name" value="TIR_dom"/>
</dbReference>
<dbReference type="Gene3D" id="3.40.50.10140">
    <property type="entry name" value="Toll/interleukin-1 receptor homology (TIR) domain"/>
    <property type="match status" value="1"/>
</dbReference>
<dbReference type="SUPFAM" id="SSF52200">
    <property type="entry name" value="Toll/Interleukin receptor TIR domain"/>
    <property type="match status" value="1"/>
</dbReference>
<comment type="caution">
    <text evidence="2">The sequence shown here is derived from an EMBL/GenBank/DDBJ whole genome shotgun (WGS) entry which is preliminary data.</text>
</comment>
<protein>
    <submittedName>
        <fullName evidence="2">Toll/interleukin-1 receptor domain-containing protein</fullName>
    </submittedName>
</protein>
<organism evidence="2">
    <name type="scientific">Symploca sp. SIO1C4</name>
    <dbReference type="NCBI Taxonomy" id="2607765"/>
    <lineage>
        <taxon>Bacteria</taxon>
        <taxon>Bacillati</taxon>
        <taxon>Cyanobacteriota</taxon>
        <taxon>Cyanophyceae</taxon>
        <taxon>Coleofasciculales</taxon>
        <taxon>Coleofasciculaceae</taxon>
        <taxon>Symploca</taxon>
    </lineage>
</organism>
<reference evidence="2" key="1">
    <citation type="submission" date="2019-11" db="EMBL/GenBank/DDBJ databases">
        <title>Genomic insights into an expanded diversity of filamentous marine cyanobacteria reveals the extraordinary biosynthetic potential of Moorea and Okeania.</title>
        <authorList>
            <person name="Ferreira Leao T."/>
            <person name="Wang M."/>
            <person name="Moss N."/>
            <person name="Da Silva R."/>
            <person name="Sanders J."/>
            <person name="Nurk S."/>
            <person name="Gurevich A."/>
            <person name="Humphrey G."/>
            <person name="Reher R."/>
            <person name="Zhu Q."/>
            <person name="Belda-Ferre P."/>
            <person name="Glukhov E."/>
            <person name="Rex R."/>
            <person name="Dorrestein P.C."/>
            <person name="Knight R."/>
            <person name="Pevzner P."/>
            <person name="Gerwick W.H."/>
            <person name="Gerwick L."/>
        </authorList>
    </citation>
    <scope>NUCLEOTIDE SEQUENCE</scope>
    <source>
        <strain evidence="2">SIO1C4</strain>
    </source>
</reference>
<proteinExistence type="predicted"/>
<dbReference type="AlphaFoldDB" id="A0A6B3N7X7"/>
<sequence length="121" mass="13914">MNEIFISYFRKDLELALFLKSQLEVYGFSLWQDLEDLPVGEPWRQQVQVAIQKSQNVICLLSDDFVVSANCQWEVQQALAHNKRLFPVAKLGFSPDGVTSKLKPCARKLFTLLTSSKMKVY</sequence>
<dbReference type="PROSITE" id="PS50104">
    <property type="entry name" value="TIR"/>
    <property type="match status" value="1"/>
</dbReference>
<name>A0A6B3N7X7_9CYAN</name>
<dbReference type="GO" id="GO:0007165">
    <property type="term" value="P:signal transduction"/>
    <property type="evidence" value="ECO:0007669"/>
    <property type="project" value="InterPro"/>
</dbReference>
<dbReference type="EMBL" id="JAAHFQ010000127">
    <property type="protein sequence ID" value="NER27710.1"/>
    <property type="molecule type" value="Genomic_DNA"/>
</dbReference>
<evidence type="ECO:0000313" key="2">
    <source>
        <dbReference type="EMBL" id="NER27710.1"/>
    </source>
</evidence>
<keyword evidence="2" id="KW-0675">Receptor</keyword>
<feature type="domain" description="TIR" evidence="1">
    <location>
        <begin position="1"/>
        <end position="118"/>
    </location>
</feature>
<dbReference type="InterPro" id="IPR035897">
    <property type="entry name" value="Toll_tir_struct_dom_sf"/>
</dbReference>
<gene>
    <name evidence="2" type="ORF">F6J89_08760</name>
</gene>
<dbReference type="Pfam" id="PF13676">
    <property type="entry name" value="TIR_2"/>
    <property type="match status" value="1"/>
</dbReference>
<accession>A0A6B3N7X7</accession>